<keyword evidence="1" id="KW-0346">Stress response</keyword>
<accession>A0A843WCT0</accession>
<dbReference type="OrthoDB" id="1431247at2759"/>
<dbReference type="EMBL" id="NMUH01002868">
    <property type="protein sequence ID" value="MQM02525.1"/>
    <property type="molecule type" value="Genomic_DNA"/>
</dbReference>
<dbReference type="InterPro" id="IPR002068">
    <property type="entry name" value="A-crystallin/Hsp20_dom"/>
</dbReference>
<dbReference type="InterPro" id="IPR008978">
    <property type="entry name" value="HSP20-like_chaperone"/>
</dbReference>
<dbReference type="SUPFAM" id="SSF49764">
    <property type="entry name" value="HSP20-like chaperones"/>
    <property type="match status" value="1"/>
</dbReference>
<evidence type="ECO:0000256" key="1">
    <source>
        <dbReference type="ARBA" id="ARBA00023016"/>
    </source>
</evidence>
<keyword evidence="6" id="KW-1185">Reference proteome</keyword>
<evidence type="ECO:0000256" key="3">
    <source>
        <dbReference type="RuleBase" id="RU003616"/>
    </source>
</evidence>
<gene>
    <name evidence="5" type="ORF">Taro_035298</name>
</gene>
<dbReference type="PROSITE" id="PS01031">
    <property type="entry name" value="SHSP"/>
    <property type="match status" value="1"/>
</dbReference>
<proteinExistence type="inferred from homology"/>
<dbReference type="PANTHER" id="PTHR11527">
    <property type="entry name" value="HEAT-SHOCK PROTEIN 20 FAMILY MEMBER"/>
    <property type="match status" value="1"/>
</dbReference>
<dbReference type="Gene3D" id="2.60.40.790">
    <property type="match status" value="1"/>
</dbReference>
<comment type="similarity">
    <text evidence="2 3">Belongs to the small heat shock protein (HSP20) family.</text>
</comment>
<protein>
    <recommendedName>
        <fullName evidence="4">SHSP domain-containing protein</fullName>
    </recommendedName>
</protein>
<evidence type="ECO:0000313" key="5">
    <source>
        <dbReference type="EMBL" id="MQM02525.1"/>
    </source>
</evidence>
<organism evidence="5 6">
    <name type="scientific">Colocasia esculenta</name>
    <name type="common">Wild taro</name>
    <name type="synonym">Arum esculentum</name>
    <dbReference type="NCBI Taxonomy" id="4460"/>
    <lineage>
        <taxon>Eukaryota</taxon>
        <taxon>Viridiplantae</taxon>
        <taxon>Streptophyta</taxon>
        <taxon>Embryophyta</taxon>
        <taxon>Tracheophyta</taxon>
        <taxon>Spermatophyta</taxon>
        <taxon>Magnoliopsida</taxon>
        <taxon>Liliopsida</taxon>
        <taxon>Araceae</taxon>
        <taxon>Aroideae</taxon>
        <taxon>Colocasieae</taxon>
        <taxon>Colocasia</taxon>
    </lineage>
</organism>
<sequence length="146" mass="16439">MELYPIQYPPWPFFLANPSPFLLHPAFSVPENFVSWSESPESHLFRADLPGVRKEEVRVEVEDSRYLIIRTEFDEGGGDAEPPASGWKRFMRKFRLPDRVDVDGISAAYADGVLTVTVPRLVVRGRPRILPSEVPQGDCDAVARAA</sequence>
<evidence type="ECO:0000256" key="2">
    <source>
        <dbReference type="PROSITE-ProRule" id="PRU00285"/>
    </source>
</evidence>
<dbReference type="InterPro" id="IPR031107">
    <property type="entry name" value="Small_HSP"/>
</dbReference>
<name>A0A843WCT0_COLES</name>
<dbReference type="SMR" id="A0A843WCT0"/>
<feature type="domain" description="SHSP" evidence="4">
    <location>
        <begin position="25"/>
        <end position="135"/>
    </location>
</feature>
<evidence type="ECO:0000313" key="6">
    <source>
        <dbReference type="Proteomes" id="UP000652761"/>
    </source>
</evidence>
<evidence type="ECO:0000259" key="4">
    <source>
        <dbReference type="PROSITE" id="PS01031"/>
    </source>
</evidence>
<dbReference type="Pfam" id="PF00011">
    <property type="entry name" value="HSP20"/>
    <property type="match status" value="1"/>
</dbReference>
<reference evidence="5" key="1">
    <citation type="submission" date="2017-07" db="EMBL/GenBank/DDBJ databases">
        <title>Taro Niue Genome Assembly and Annotation.</title>
        <authorList>
            <person name="Atibalentja N."/>
            <person name="Keating K."/>
            <person name="Fields C.J."/>
        </authorList>
    </citation>
    <scope>NUCLEOTIDE SEQUENCE</scope>
    <source>
        <strain evidence="5">Niue_2</strain>
        <tissue evidence="5">Leaf</tissue>
    </source>
</reference>
<dbReference type="AlphaFoldDB" id="A0A843WCT0"/>
<dbReference type="Proteomes" id="UP000652761">
    <property type="component" value="Unassembled WGS sequence"/>
</dbReference>
<comment type="caution">
    <text evidence="5">The sequence shown here is derived from an EMBL/GenBank/DDBJ whole genome shotgun (WGS) entry which is preliminary data.</text>
</comment>